<dbReference type="Proteomes" id="UP000321764">
    <property type="component" value="Unassembled WGS sequence"/>
</dbReference>
<accession>A0A5C8ZCV8</accession>
<comment type="caution">
    <text evidence="2">The sequence shown here is derived from an EMBL/GenBank/DDBJ whole genome shotgun (WGS) entry which is preliminary data.</text>
</comment>
<feature type="domain" description="Polymerase nucleotidyl transferase" evidence="1">
    <location>
        <begin position="13"/>
        <end position="58"/>
    </location>
</feature>
<gene>
    <name evidence="2" type="ORF">FME95_08980</name>
</gene>
<dbReference type="Pfam" id="PF01909">
    <property type="entry name" value="NTP_transf_2"/>
    <property type="match status" value="1"/>
</dbReference>
<evidence type="ECO:0000313" key="3">
    <source>
        <dbReference type="Proteomes" id="UP000321764"/>
    </source>
</evidence>
<evidence type="ECO:0000313" key="2">
    <source>
        <dbReference type="EMBL" id="TXR55001.1"/>
    </source>
</evidence>
<dbReference type="Gene3D" id="3.30.460.10">
    <property type="entry name" value="Beta Polymerase, domain 2"/>
    <property type="match status" value="1"/>
</dbReference>
<dbReference type="InterPro" id="IPR043519">
    <property type="entry name" value="NT_sf"/>
</dbReference>
<evidence type="ECO:0000259" key="1">
    <source>
        <dbReference type="Pfam" id="PF01909"/>
    </source>
</evidence>
<protein>
    <submittedName>
        <fullName evidence="2">Nucleotidyltransferase domain-containing protein</fullName>
    </submittedName>
</protein>
<keyword evidence="2" id="KW-0808">Transferase</keyword>
<reference evidence="2 3" key="1">
    <citation type="submission" date="2019-07" db="EMBL/GenBank/DDBJ databases">
        <title>Reinekea sp. strain SSH23 genome sequencing and assembly.</title>
        <authorList>
            <person name="Kim I."/>
        </authorList>
    </citation>
    <scope>NUCLEOTIDE SEQUENCE [LARGE SCALE GENOMIC DNA]</scope>
    <source>
        <strain evidence="2 3">SSH23</strain>
    </source>
</reference>
<dbReference type="AlphaFoldDB" id="A0A5C8ZCV8"/>
<dbReference type="OrthoDB" id="1701798at2"/>
<organism evidence="2 3">
    <name type="scientific">Reinekea thalattae</name>
    <dbReference type="NCBI Taxonomy" id="2593301"/>
    <lineage>
        <taxon>Bacteria</taxon>
        <taxon>Pseudomonadati</taxon>
        <taxon>Pseudomonadota</taxon>
        <taxon>Gammaproteobacteria</taxon>
        <taxon>Oceanospirillales</taxon>
        <taxon>Saccharospirillaceae</taxon>
        <taxon>Reinekea</taxon>
    </lineage>
</organism>
<dbReference type="SUPFAM" id="SSF81301">
    <property type="entry name" value="Nucleotidyltransferase"/>
    <property type="match status" value="1"/>
</dbReference>
<dbReference type="CDD" id="cd05403">
    <property type="entry name" value="NT_KNTase_like"/>
    <property type="match status" value="1"/>
</dbReference>
<proteinExistence type="predicted"/>
<dbReference type="GO" id="GO:0016779">
    <property type="term" value="F:nucleotidyltransferase activity"/>
    <property type="evidence" value="ECO:0007669"/>
    <property type="project" value="InterPro"/>
</dbReference>
<dbReference type="EMBL" id="VKAD01000001">
    <property type="protein sequence ID" value="TXR55001.1"/>
    <property type="molecule type" value="Genomic_DNA"/>
</dbReference>
<dbReference type="InterPro" id="IPR002934">
    <property type="entry name" value="Polymerase_NTP_transf_dom"/>
</dbReference>
<sequence>MDLKDIALKAVAQLAKKYQPEFIILYGSTVRGDYSEQSDIDVACFCNAPLVDKDVRLFEGKKLDCWLYSLDQAVPNKNEFLRFVGGELYYDKTGRGQDFLAKVTSYFDQGPEPMADDAREHLIQWANNMLQRAAGNSVESNYRRSWLPCELLSIYFELRGRWYLGSKQSFSWLQENDAATFLLFKQVFAEPTNLAVLSQLVNATVSVDKA</sequence>
<keyword evidence="3" id="KW-1185">Reference proteome</keyword>
<name>A0A5C8ZCV8_9GAMM</name>